<dbReference type="AlphaFoldDB" id="A0A2S7XNE5"/>
<keyword evidence="2" id="KW-1185">Reference proteome</keyword>
<dbReference type="Proteomes" id="UP000239936">
    <property type="component" value="Unassembled WGS sequence"/>
</dbReference>
<evidence type="ECO:0000313" key="2">
    <source>
        <dbReference type="Proteomes" id="UP000239936"/>
    </source>
</evidence>
<dbReference type="RefSeq" id="WP_105074292.1">
    <property type="nucleotide sequence ID" value="NZ_PPGH01000037.1"/>
</dbReference>
<organism evidence="1 2">
    <name type="scientific">Chromatium okenii</name>
    <dbReference type="NCBI Taxonomy" id="61644"/>
    <lineage>
        <taxon>Bacteria</taxon>
        <taxon>Pseudomonadati</taxon>
        <taxon>Pseudomonadota</taxon>
        <taxon>Gammaproteobacteria</taxon>
        <taxon>Chromatiales</taxon>
        <taxon>Chromatiaceae</taxon>
        <taxon>Chromatium</taxon>
    </lineage>
</organism>
<reference evidence="1 2" key="1">
    <citation type="submission" date="2018-01" db="EMBL/GenBank/DDBJ databases">
        <title>The complete genome sequence of Chromatium okenii LaCa, a purple sulfur bacterium with a turbulent life.</title>
        <authorList>
            <person name="Luedin S.M."/>
            <person name="Liechti N."/>
            <person name="Storelli N."/>
            <person name="Danza F."/>
            <person name="Wittwer M."/>
            <person name="Pothier J.F."/>
            <person name="Tonolla M.A."/>
        </authorList>
    </citation>
    <scope>NUCLEOTIDE SEQUENCE [LARGE SCALE GENOMIC DNA]</scope>
    <source>
        <strain evidence="1 2">LaCa</strain>
    </source>
</reference>
<accession>A0A2S7XNE5</accession>
<gene>
    <name evidence="1" type="ORF">CXB77_13350</name>
</gene>
<name>A0A2S7XNE5_9GAMM</name>
<comment type="caution">
    <text evidence="1">The sequence shown here is derived from an EMBL/GenBank/DDBJ whole genome shotgun (WGS) entry which is preliminary data.</text>
</comment>
<dbReference type="SUPFAM" id="SSF143100">
    <property type="entry name" value="TTHA1013/TTHA0281-like"/>
    <property type="match status" value="1"/>
</dbReference>
<evidence type="ECO:0000313" key="1">
    <source>
        <dbReference type="EMBL" id="PQJ95245.1"/>
    </source>
</evidence>
<sequence length="80" mass="9160">MHSQKLTLRCYAEQESESLWIAVCIDLCLAAQGESYCEARKRLDRQIDSYIFDAIDGEDQRDADQLLHRKAPLSNSSNII</sequence>
<dbReference type="OrthoDB" id="8452823at2"/>
<protein>
    <submittedName>
        <fullName evidence="1">DUF1902 domain-containing protein</fullName>
    </submittedName>
</protein>
<proteinExistence type="predicted"/>
<dbReference type="EMBL" id="PPGH01000037">
    <property type="protein sequence ID" value="PQJ95245.1"/>
    <property type="molecule type" value="Genomic_DNA"/>
</dbReference>
<dbReference type="InterPro" id="IPR035069">
    <property type="entry name" value="TTHA1013/TTHA0281-like"/>
</dbReference>